<feature type="transmembrane region" description="Helical" evidence="8">
    <location>
        <begin position="37"/>
        <end position="58"/>
    </location>
</feature>
<evidence type="ECO:0000256" key="1">
    <source>
        <dbReference type="ARBA" id="ARBA00004418"/>
    </source>
</evidence>
<dbReference type="Pfam" id="PF25954">
    <property type="entry name" value="Beta-barrel_RND_2"/>
    <property type="match status" value="1"/>
</dbReference>
<reference evidence="11 12" key="2">
    <citation type="submission" date="2019-01" db="EMBL/GenBank/DDBJ databases">
        <title>Tautonia sociabilis, a novel thermotolerant planctomycete of Isosphaeraceae family, isolated from a 4000 m deep subterranean habitat.</title>
        <authorList>
            <person name="Kovaleva O.L."/>
            <person name="Elcheninov A.G."/>
            <person name="Van Heerden E."/>
            <person name="Toshchakov S.V."/>
            <person name="Novikov A."/>
            <person name="Bonch-Osmolovskaya E.A."/>
            <person name="Kublanov I.V."/>
        </authorList>
    </citation>
    <scope>NUCLEOTIDE SEQUENCE [LARGE SCALE GENOMIC DNA]</scope>
    <source>
        <strain evidence="11 12">GM2012</strain>
    </source>
</reference>
<dbReference type="Pfam" id="PF25881">
    <property type="entry name" value="HH_YBHG"/>
    <property type="match status" value="1"/>
</dbReference>
<keyword evidence="8" id="KW-0472">Membrane</keyword>
<evidence type="ECO:0000313" key="11">
    <source>
        <dbReference type="EMBL" id="RUL87562.1"/>
    </source>
</evidence>
<evidence type="ECO:0000259" key="9">
    <source>
        <dbReference type="Pfam" id="PF25881"/>
    </source>
</evidence>
<keyword evidence="8" id="KW-0812">Transmembrane</keyword>
<evidence type="ECO:0000259" key="10">
    <source>
        <dbReference type="Pfam" id="PF25954"/>
    </source>
</evidence>
<dbReference type="Gene3D" id="2.40.30.170">
    <property type="match status" value="1"/>
</dbReference>
<keyword evidence="8" id="KW-1133">Transmembrane helix</keyword>
<evidence type="ECO:0000256" key="4">
    <source>
        <dbReference type="ARBA" id="ARBA00022764"/>
    </source>
</evidence>
<dbReference type="Gene3D" id="1.10.287.470">
    <property type="entry name" value="Helix hairpin bin"/>
    <property type="match status" value="2"/>
</dbReference>
<evidence type="ECO:0000256" key="8">
    <source>
        <dbReference type="SAM" id="Phobius"/>
    </source>
</evidence>
<dbReference type="OrthoDB" id="9778236at2"/>
<dbReference type="SUPFAM" id="SSF111369">
    <property type="entry name" value="HlyD-like secretion proteins"/>
    <property type="match status" value="2"/>
</dbReference>
<dbReference type="Proteomes" id="UP000280296">
    <property type="component" value="Unassembled WGS sequence"/>
</dbReference>
<feature type="domain" description="YbhG-like alpha-helical hairpin" evidence="9">
    <location>
        <begin position="120"/>
        <end position="246"/>
    </location>
</feature>
<feature type="coiled-coil region" evidence="6">
    <location>
        <begin position="222"/>
        <end position="252"/>
    </location>
</feature>
<evidence type="ECO:0000256" key="6">
    <source>
        <dbReference type="SAM" id="Coils"/>
    </source>
</evidence>
<dbReference type="EMBL" id="RYZH01000020">
    <property type="protein sequence ID" value="RUL87562.1"/>
    <property type="molecule type" value="Genomic_DNA"/>
</dbReference>
<evidence type="ECO:0000256" key="7">
    <source>
        <dbReference type="SAM" id="MobiDB-lite"/>
    </source>
</evidence>
<accession>A0A432MJI0</accession>
<name>A0A432MJI0_9BACT</name>
<evidence type="ECO:0000256" key="5">
    <source>
        <dbReference type="ARBA" id="ARBA00023054"/>
    </source>
</evidence>
<dbReference type="Gene3D" id="2.40.50.100">
    <property type="match status" value="1"/>
</dbReference>
<keyword evidence="12" id="KW-1185">Reference proteome</keyword>
<dbReference type="InterPro" id="IPR058792">
    <property type="entry name" value="Beta-barrel_RND_2"/>
</dbReference>
<dbReference type="GO" id="GO:0042597">
    <property type="term" value="C:periplasmic space"/>
    <property type="evidence" value="ECO:0007669"/>
    <property type="project" value="UniProtKB-SubCell"/>
</dbReference>
<dbReference type="InterPro" id="IPR050465">
    <property type="entry name" value="UPF0194_transport"/>
</dbReference>
<dbReference type="PANTHER" id="PTHR32347">
    <property type="entry name" value="EFFLUX SYSTEM COMPONENT YKNX-RELATED"/>
    <property type="match status" value="1"/>
</dbReference>
<organism evidence="11 12">
    <name type="scientific">Tautonia sociabilis</name>
    <dbReference type="NCBI Taxonomy" id="2080755"/>
    <lineage>
        <taxon>Bacteria</taxon>
        <taxon>Pseudomonadati</taxon>
        <taxon>Planctomycetota</taxon>
        <taxon>Planctomycetia</taxon>
        <taxon>Isosphaerales</taxon>
        <taxon>Isosphaeraceae</taxon>
        <taxon>Tautonia</taxon>
    </lineage>
</organism>
<dbReference type="NCBIfam" id="NF002939">
    <property type="entry name" value="PRK03598.1"/>
    <property type="match status" value="1"/>
</dbReference>
<evidence type="ECO:0000313" key="12">
    <source>
        <dbReference type="Proteomes" id="UP000280296"/>
    </source>
</evidence>
<comment type="caution">
    <text evidence="11">The sequence shown here is derived from an EMBL/GenBank/DDBJ whole genome shotgun (WGS) entry which is preliminary data.</text>
</comment>
<evidence type="ECO:0000256" key="3">
    <source>
        <dbReference type="ARBA" id="ARBA00022729"/>
    </source>
</evidence>
<comment type="similarity">
    <text evidence="2">Belongs to the UPF0194 family.</text>
</comment>
<comment type="subcellular location">
    <subcellularLocation>
        <location evidence="1">Periplasm</location>
    </subcellularLocation>
</comment>
<gene>
    <name evidence="11" type="primary">hlyD</name>
    <name evidence="11" type="ORF">TsocGM_11695</name>
</gene>
<evidence type="ECO:0000256" key="2">
    <source>
        <dbReference type="ARBA" id="ARBA00010602"/>
    </source>
</evidence>
<keyword evidence="4" id="KW-0574">Periplasm</keyword>
<reference evidence="11 12" key="1">
    <citation type="submission" date="2018-12" db="EMBL/GenBank/DDBJ databases">
        <authorList>
            <person name="Toschakov S.V."/>
        </authorList>
    </citation>
    <scope>NUCLEOTIDE SEQUENCE [LARGE SCALE GENOMIC DNA]</scope>
    <source>
        <strain evidence="11 12">GM2012</strain>
    </source>
</reference>
<dbReference type="InterPro" id="IPR059052">
    <property type="entry name" value="HH_YbhG-like"/>
</dbReference>
<dbReference type="AlphaFoldDB" id="A0A432MJI0"/>
<sequence>MLDPPRVDRPDAAPSREAPCPSPTPSPSRRRGPPRRVILAVIALAALGGGSAWFAGLIDVDDLRSRLPWHESGTPGALVLFGNVDIRQVDLGFKVEGRIASLAVDEGDAVSAGDVLATLDRRYFEDELRLAVARRDAQAAALERLEHGSRPEEIAQARALVDQRLAEAELAKAEVRRTASLMERSMSSRQDYDRDRAAARVADAQLESARQALLLAEIGPRIEDIEAARAELEAAEAEVVRARRRLADAELLAPGSGVVLTRAREVGAIVQPGETVFTVTLSRPVWVRTYVAEPDLGLVRPGMAVEVRTDTAPDAPYTGRVGFISPTAEFTPKAVETPELRTRLVYRVRIVVDDPDGGLRQGMPVTVTIPLPEGEET</sequence>
<keyword evidence="5 6" id="KW-0175">Coiled coil</keyword>
<dbReference type="PANTHER" id="PTHR32347:SF29">
    <property type="entry name" value="UPF0194 MEMBRANE PROTEIN YBHG"/>
    <property type="match status" value="1"/>
</dbReference>
<protein>
    <submittedName>
        <fullName evidence="11">Secretion protein HlyD</fullName>
    </submittedName>
</protein>
<feature type="compositionally biased region" description="Basic and acidic residues" evidence="7">
    <location>
        <begin position="1"/>
        <end position="11"/>
    </location>
</feature>
<feature type="domain" description="CusB-like beta-barrel" evidence="10">
    <location>
        <begin position="284"/>
        <end position="369"/>
    </location>
</feature>
<keyword evidence="3" id="KW-0732">Signal</keyword>
<proteinExistence type="inferred from homology"/>
<feature type="region of interest" description="Disordered" evidence="7">
    <location>
        <begin position="1"/>
        <end position="32"/>
    </location>
</feature>